<feature type="chain" id="PRO_5030930905" evidence="5">
    <location>
        <begin position="24"/>
        <end position="278"/>
    </location>
</feature>
<organism evidence="7 8">
    <name type="scientific">Sphingopyxis panaciterrulae</name>
    <dbReference type="NCBI Taxonomy" id="462372"/>
    <lineage>
        <taxon>Bacteria</taxon>
        <taxon>Pseudomonadati</taxon>
        <taxon>Pseudomonadota</taxon>
        <taxon>Alphaproteobacteria</taxon>
        <taxon>Sphingomonadales</taxon>
        <taxon>Sphingomonadaceae</taxon>
        <taxon>Sphingopyxis</taxon>
    </lineage>
</organism>
<dbReference type="Gene3D" id="3.30.1150.10">
    <property type="match status" value="1"/>
</dbReference>
<keyword evidence="3" id="KW-1133">Transmembrane helix</keyword>
<evidence type="ECO:0000256" key="2">
    <source>
        <dbReference type="ARBA" id="ARBA00022692"/>
    </source>
</evidence>
<keyword evidence="2" id="KW-0812">Transmembrane</keyword>
<dbReference type="PROSITE" id="PS52015">
    <property type="entry name" value="TONB_CTD"/>
    <property type="match status" value="1"/>
</dbReference>
<comment type="caution">
    <text evidence="7">The sequence shown here is derived from an EMBL/GenBank/DDBJ whole genome shotgun (WGS) entry which is preliminary data.</text>
</comment>
<dbReference type="GO" id="GO:0016020">
    <property type="term" value="C:membrane"/>
    <property type="evidence" value="ECO:0007669"/>
    <property type="project" value="UniProtKB-SubCell"/>
</dbReference>
<protein>
    <submittedName>
        <fullName evidence="7">TonB family protein</fullName>
    </submittedName>
</protein>
<comment type="subcellular location">
    <subcellularLocation>
        <location evidence="1">Membrane</location>
        <topology evidence="1">Single-pass membrane protein</topology>
    </subcellularLocation>
</comment>
<dbReference type="RefSeq" id="WP_184095443.1">
    <property type="nucleotide sequence ID" value="NZ_JACIJH010000001.1"/>
</dbReference>
<dbReference type="InterPro" id="IPR037682">
    <property type="entry name" value="TonB_C"/>
</dbReference>
<evidence type="ECO:0000256" key="1">
    <source>
        <dbReference type="ARBA" id="ARBA00004167"/>
    </source>
</evidence>
<dbReference type="InterPro" id="IPR006260">
    <property type="entry name" value="TonB/TolA_C"/>
</dbReference>
<sequence>MHLTTFILAVALLTAAFAHPAMAADSSAIWEPDGPWQLDQQPDQCSLLRRFASGDQHLSLQFQPTFFSTSYDVILAGSGVAAGLKPGKVRFSLEGSDKEQVVDGQPGTATGSSAPLLRWTVSDDGAFPDSVGEDQIVQIAMPDQFAAALNLRGAKKALAAVRDCQDRIAAAQDVDAPAVRRQSSAPVPANHPGYWVTFQDYPQEAMRAHMQGIAKFRLTIDRKGLVDTCHITSTSGYTLLDEETCKLLKARARFKPALGADRQPSIGYYSNRISWAIP</sequence>
<dbReference type="GO" id="GO:0055085">
    <property type="term" value="P:transmembrane transport"/>
    <property type="evidence" value="ECO:0007669"/>
    <property type="project" value="InterPro"/>
</dbReference>
<dbReference type="SUPFAM" id="SSF74653">
    <property type="entry name" value="TolA/TonB C-terminal domain"/>
    <property type="match status" value="1"/>
</dbReference>
<evidence type="ECO:0000256" key="3">
    <source>
        <dbReference type="ARBA" id="ARBA00022989"/>
    </source>
</evidence>
<evidence type="ECO:0000256" key="5">
    <source>
        <dbReference type="SAM" id="SignalP"/>
    </source>
</evidence>
<dbReference type="AlphaFoldDB" id="A0A7W9B3C9"/>
<name>A0A7W9B3C9_9SPHN</name>
<evidence type="ECO:0000313" key="7">
    <source>
        <dbReference type="EMBL" id="MBB5705460.1"/>
    </source>
</evidence>
<dbReference type="Pfam" id="PF03544">
    <property type="entry name" value="TonB_C"/>
    <property type="match status" value="1"/>
</dbReference>
<accession>A0A7W9B3C9</accession>
<dbReference type="NCBIfam" id="TIGR01352">
    <property type="entry name" value="tonB_Cterm"/>
    <property type="match status" value="1"/>
</dbReference>
<keyword evidence="8" id="KW-1185">Reference proteome</keyword>
<evidence type="ECO:0000313" key="8">
    <source>
        <dbReference type="Proteomes" id="UP000537161"/>
    </source>
</evidence>
<feature type="signal peptide" evidence="5">
    <location>
        <begin position="1"/>
        <end position="23"/>
    </location>
</feature>
<feature type="domain" description="TonB C-terminal" evidence="6">
    <location>
        <begin position="186"/>
        <end position="278"/>
    </location>
</feature>
<evidence type="ECO:0000259" key="6">
    <source>
        <dbReference type="PROSITE" id="PS52015"/>
    </source>
</evidence>
<evidence type="ECO:0000256" key="4">
    <source>
        <dbReference type="ARBA" id="ARBA00023136"/>
    </source>
</evidence>
<dbReference type="Proteomes" id="UP000537161">
    <property type="component" value="Unassembled WGS sequence"/>
</dbReference>
<dbReference type="EMBL" id="JACIJH010000001">
    <property type="protein sequence ID" value="MBB5705460.1"/>
    <property type="molecule type" value="Genomic_DNA"/>
</dbReference>
<keyword evidence="4" id="KW-0472">Membrane</keyword>
<proteinExistence type="predicted"/>
<gene>
    <name evidence="7" type="ORF">FHR21_000785</name>
</gene>
<keyword evidence="5" id="KW-0732">Signal</keyword>
<reference evidence="7 8" key="1">
    <citation type="submission" date="2020-08" db="EMBL/GenBank/DDBJ databases">
        <title>Genomic Encyclopedia of Type Strains, Phase IV (KMG-IV): sequencing the most valuable type-strain genomes for metagenomic binning, comparative biology and taxonomic classification.</title>
        <authorList>
            <person name="Goeker M."/>
        </authorList>
    </citation>
    <scope>NUCLEOTIDE SEQUENCE [LARGE SCALE GENOMIC DNA]</scope>
    <source>
        <strain evidence="7 8">DSM 27163</strain>
    </source>
</reference>